<accession>A0A699ZNQ4</accession>
<keyword evidence="2" id="KW-1185">Reference proteome</keyword>
<evidence type="ECO:0000313" key="2">
    <source>
        <dbReference type="Proteomes" id="UP000485058"/>
    </source>
</evidence>
<dbReference type="AlphaFoldDB" id="A0A699ZNQ4"/>
<gene>
    <name evidence="1" type="ORF">HaLaN_22083</name>
</gene>
<evidence type="ECO:0000313" key="1">
    <source>
        <dbReference type="EMBL" id="GFH24313.1"/>
    </source>
</evidence>
<dbReference type="Proteomes" id="UP000485058">
    <property type="component" value="Unassembled WGS sequence"/>
</dbReference>
<name>A0A699ZNQ4_HAELA</name>
<feature type="non-terminal residue" evidence="1">
    <location>
        <position position="120"/>
    </location>
</feature>
<protein>
    <submittedName>
        <fullName evidence="1">Uncharacterized protein</fullName>
    </submittedName>
</protein>
<dbReference type="EMBL" id="BLLF01002500">
    <property type="protein sequence ID" value="GFH24313.1"/>
    <property type="molecule type" value="Genomic_DNA"/>
</dbReference>
<organism evidence="1 2">
    <name type="scientific">Haematococcus lacustris</name>
    <name type="common">Green alga</name>
    <name type="synonym">Haematococcus pluvialis</name>
    <dbReference type="NCBI Taxonomy" id="44745"/>
    <lineage>
        <taxon>Eukaryota</taxon>
        <taxon>Viridiplantae</taxon>
        <taxon>Chlorophyta</taxon>
        <taxon>core chlorophytes</taxon>
        <taxon>Chlorophyceae</taxon>
        <taxon>CS clade</taxon>
        <taxon>Chlamydomonadales</taxon>
        <taxon>Haematococcaceae</taxon>
        <taxon>Haematococcus</taxon>
    </lineage>
</organism>
<comment type="caution">
    <text evidence="1">The sequence shown here is derived from an EMBL/GenBank/DDBJ whole genome shotgun (WGS) entry which is preliminary data.</text>
</comment>
<feature type="non-terminal residue" evidence="1">
    <location>
        <position position="1"/>
    </location>
</feature>
<reference evidence="1 2" key="1">
    <citation type="submission" date="2020-02" db="EMBL/GenBank/DDBJ databases">
        <title>Draft genome sequence of Haematococcus lacustris strain NIES-144.</title>
        <authorList>
            <person name="Morimoto D."/>
            <person name="Nakagawa S."/>
            <person name="Yoshida T."/>
            <person name="Sawayama S."/>
        </authorList>
    </citation>
    <scope>NUCLEOTIDE SEQUENCE [LARGE SCALE GENOMIC DNA]</scope>
    <source>
        <strain evidence="1 2">NIES-144</strain>
    </source>
</reference>
<proteinExistence type="predicted"/>
<sequence length="120" mass="12984">MAEAVAATSGHQQNARGRIAAFSGPSLALSRVLQHNVIGLGNATPIQPNGKRRRTARAAERNGGLWDLPTVLYYHDATPCASPHHTDWCNMTRDLRQGGRAAGVMEPAMRLQGIITWSKT</sequence>